<evidence type="ECO:0000313" key="3">
    <source>
        <dbReference type="Proteomes" id="UP000283269"/>
    </source>
</evidence>
<reference evidence="2 3" key="1">
    <citation type="journal article" date="2018" name="Evol. Lett.">
        <title>Horizontal gene cluster transfer increased hallucinogenic mushroom diversity.</title>
        <authorList>
            <person name="Reynolds H.T."/>
            <person name="Vijayakumar V."/>
            <person name="Gluck-Thaler E."/>
            <person name="Korotkin H.B."/>
            <person name="Matheny P.B."/>
            <person name="Slot J.C."/>
        </authorList>
    </citation>
    <scope>NUCLEOTIDE SEQUENCE [LARGE SCALE GENOMIC DNA]</scope>
    <source>
        <strain evidence="2 3">2631</strain>
    </source>
</reference>
<comment type="caution">
    <text evidence="2">The sequence shown here is derived from an EMBL/GenBank/DDBJ whole genome shotgun (WGS) entry which is preliminary data.</text>
</comment>
<gene>
    <name evidence="2" type="ORF">CVT25_006847</name>
</gene>
<evidence type="ECO:0000256" key="1">
    <source>
        <dbReference type="SAM" id="MobiDB-lite"/>
    </source>
</evidence>
<dbReference type="STRING" id="93625.A0A409X798"/>
<feature type="region of interest" description="Disordered" evidence="1">
    <location>
        <begin position="1"/>
        <end position="28"/>
    </location>
</feature>
<proteinExistence type="predicted"/>
<keyword evidence="3" id="KW-1185">Reference proteome</keyword>
<organism evidence="2 3">
    <name type="scientific">Psilocybe cyanescens</name>
    <dbReference type="NCBI Taxonomy" id="93625"/>
    <lineage>
        <taxon>Eukaryota</taxon>
        <taxon>Fungi</taxon>
        <taxon>Dikarya</taxon>
        <taxon>Basidiomycota</taxon>
        <taxon>Agaricomycotina</taxon>
        <taxon>Agaricomycetes</taxon>
        <taxon>Agaricomycetidae</taxon>
        <taxon>Agaricales</taxon>
        <taxon>Agaricineae</taxon>
        <taxon>Strophariaceae</taxon>
        <taxon>Psilocybe</taxon>
    </lineage>
</organism>
<name>A0A409X798_PSICY</name>
<dbReference type="EMBL" id="NHYD01002450">
    <property type="protein sequence ID" value="PPQ86663.1"/>
    <property type="molecule type" value="Genomic_DNA"/>
</dbReference>
<dbReference type="InParanoid" id="A0A409X798"/>
<protein>
    <submittedName>
        <fullName evidence="2">Uncharacterized protein</fullName>
    </submittedName>
</protein>
<dbReference type="AlphaFoldDB" id="A0A409X798"/>
<sequence length="191" mass="20513">MSKGEQDHSTPQAVVEAPPPVYPAMPQSTPVYPAMPQSTPYPGMQTNTLGGEYPMQQVHAPSGYSLPQQTGAVPLAGPTPGPVDPAMAAAIAGQQYRDQLFAQCALGRHERVTNYGICGIITAIVGATTPFTQYRDHMLRRDTPQLGHTGQMRALRHRTLVASHGVSSAQQAHIPSYTHCFHNTTTTITTL</sequence>
<dbReference type="Proteomes" id="UP000283269">
    <property type="component" value="Unassembled WGS sequence"/>
</dbReference>
<accession>A0A409X798</accession>
<dbReference type="OrthoDB" id="2564984at2759"/>
<evidence type="ECO:0000313" key="2">
    <source>
        <dbReference type="EMBL" id="PPQ86663.1"/>
    </source>
</evidence>